<accession>A0A8T0ENV6</accession>
<feature type="compositionally biased region" description="Polar residues" evidence="2">
    <location>
        <begin position="1357"/>
        <end position="1390"/>
    </location>
</feature>
<dbReference type="SUPFAM" id="SSF47473">
    <property type="entry name" value="EF-hand"/>
    <property type="match status" value="1"/>
</dbReference>
<reference evidence="3" key="2">
    <citation type="submission" date="2020-06" db="EMBL/GenBank/DDBJ databases">
        <authorList>
            <person name="Sheffer M."/>
        </authorList>
    </citation>
    <scope>NUCLEOTIDE SEQUENCE</scope>
</reference>
<dbReference type="InterPro" id="IPR011992">
    <property type="entry name" value="EF-hand-dom_pair"/>
</dbReference>
<evidence type="ECO:0000313" key="4">
    <source>
        <dbReference type="Proteomes" id="UP000807504"/>
    </source>
</evidence>
<gene>
    <name evidence="3" type="ORF">HNY73_013976</name>
</gene>
<dbReference type="Proteomes" id="UP000807504">
    <property type="component" value="Unassembled WGS sequence"/>
</dbReference>
<keyword evidence="4" id="KW-1185">Reference proteome</keyword>
<feature type="region of interest" description="Disordered" evidence="2">
    <location>
        <begin position="2057"/>
        <end position="2081"/>
    </location>
</feature>
<keyword evidence="1" id="KW-0175">Coiled coil</keyword>
<evidence type="ECO:0000313" key="3">
    <source>
        <dbReference type="EMBL" id="KAF8777051.1"/>
    </source>
</evidence>
<reference evidence="3" key="1">
    <citation type="journal article" date="2020" name="bioRxiv">
        <title>Chromosome-level reference genome of the European wasp spider Argiope bruennichi: a resource for studies on range expansion and evolutionary adaptation.</title>
        <authorList>
            <person name="Sheffer M.M."/>
            <person name="Hoppe A."/>
            <person name="Krehenwinkel H."/>
            <person name="Uhl G."/>
            <person name="Kuss A.W."/>
            <person name="Jensen L."/>
            <person name="Jensen C."/>
            <person name="Gillespie R.G."/>
            <person name="Hoff K.J."/>
            <person name="Prost S."/>
        </authorList>
    </citation>
    <scope>NUCLEOTIDE SEQUENCE</scope>
</reference>
<organism evidence="3 4">
    <name type="scientific">Argiope bruennichi</name>
    <name type="common">Wasp spider</name>
    <name type="synonym">Aranea bruennichi</name>
    <dbReference type="NCBI Taxonomy" id="94029"/>
    <lineage>
        <taxon>Eukaryota</taxon>
        <taxon>Metazoa</taxon>
        <taxon>Ecdysozoa</taxon>
        <taxon>Arthropoda</taxon>
        <taxon>Chelicerata</taxon>
        <taxon>Arachnida</taxon>
        <taxon>Araneae</taxon>
        <taxon>Araneomorphae</taxon>
        <taxon>Entelegynae</taxon>
        <taxon>Araneoidea</taxon>
        <taxon>Araneidae</taxon>
        <taxon>Argiope</taxon>
    </lineage>
</organism>
<evidence type="ECO:0000256" key="2">
    <source>
        <dbReference type="SAM" id="MobiDB-lite"/>
    </source>
</evidence>
<comment type="caution">
    <text evidence="3">The sequence shown here is derived from an EMBL/GenBank/DDBJ whole genome shotgun (WGS) entry which is preliminary data.</text>
</comment>
<sequence>MEFGFIDSPHFLAYVSYSPPSTRSKYRDELNQSYPLNRSHHTPISKKSNSVKESNNFMGFLFGTDQYQNKAEKETKSSYENSQSFWNNKTCSPVSHGNLMLYSSEDKFSPIMSSSPILDTSKIVKTSQDNGSSIAELQLFASNSNFQNTKNNNDNSVIFDKDTLNFLDQEFINNNLKNPENSSSEDDSQKNFNEESLKPLSSFYEIKEISQQLSVSEDLSQYLVPRQPYVREECIEVFGGESAGFPCTDLPFASNIDSCIFRRTEDNEVSCQVNANESNNASNNTLAFPNTTKNFTVKNDFNIEFPFPLNSQYRKHFFKNNFTILKTPERRCSISNVKSGDTFKIPNQKLSAGDDHNLELDMYNIDNFENIIKMQNISDSFELENAHRNMILEENVSFFRNNECDQQLESIVENKMAENFQIDACDSTYENKGIEFPSANASDVMPENICNTSTHVFDYRSDLKDSWFTDCGISASDQTIAVVNIRENLNVENDSRFNCESRRPHTINSTNVVSENVLEINYQSELRNLSNSNCSKSISEKSFTAPSIRENLSVETFSSNLCTTDQQIGTFSFINQLSEQMTSIQNIQSSGSKILPQIRIDSFMKETSLLSNEFSSHTFTQVKDCTLCTVGSLRTEQTSLQVVSYSSKALQASSASTLEFSSNLDFIGKRKDFNYLEHVTGNLDLTIEKNSEKYSLSERDAKSLTAPAKKCLTFPSISNNDAKEKEFTICKKKSSCNDTTLKSKIDENQESGSDIDFEDFVSVSEYCSSSSETFYDIEESYDSGSSEKGSSCSDNLKNFVTATPSSCFKNKYAFQDGSTNCSESQTSSATKSNSTSDLFNLNEPIIIKYLNEHTQQIQEMLIYPLEYYEKLSEKIGRKSTSRGKALEKLIEKSKYYVGKPVGIILDVKDITKKIKPVAEERISSVELPEEKNPEDDILAVEKSFNYSHVANAHCDKQIVRSHKERFSNSEDSRSSTISCFRKVRQSEGCKQLKNAQSEKNDTINTYYSKTSKYLPTSHTDRAFHLTENTNVYLNDQKTVVSSVCKYKSQKRYYLPSPVQLNSVSSKSNSYFSENTHKSWLHVDKQPQKSVINSQSTVNSRKPPNFIIHSNKQQEIKILRKTQSAENFTKCAVKPGLFKLKRNLTHLPSEFSPSRSVQKYDSFSSKPFNNSSEKCLQKMELASKKRYNIDEIISSDFKTYFNSYAKRGGRLKSGSVISKSNSNYWLKKAGLIYDEKSLKIAEESFEEVASIGARLASLLLWSDEDLAFLKIAPSSICFPCQGAYYKPDLYHPVCFGGDGPYCTLLSIKCCDRHMFLRQRRAKKILEKSEENDFGKCPKIANEIYELCRLLSEQRKSMDSPSSETASETSLISTPNIHQFSNQKIPKKSSPVTNGNLTNDFSLIPVSFDPQKHTDSSISSHSESLFENQYPCIKNNYSLLPFESNPTENERIQRYNEFGRHTLHEPLNHKSNSAPIVSNIKTIPSTSDYHNQFEEQLRNKLNHAERSQEVSSCNKINTMSNTVLKNDLNLHSEDIFSASEPSKGMQRTIFDSDKSHSGLNTLYHGSRFYVAKQKAPSFNSMNLCDIKFQKDNSLCRTVLHNADRLTKQYEEIKSIPEQVLNSVKTESKLISFNFSLHLENQRKQKEDDRNLFQKKASRGFSIPGNIGLISKSDNCVFVQAKLLARKCKSEGQIIHESKNTQAIKFLTNNIYKSADLDSNLNNLQKSITSEDASKLKRIPTLRGQKLPAKVSVLLLNGPILLNYTENIAGKSQEILICTKDTIEDIIRNENGIRHQDIMKKLLAKSRPYIGKPIHIIFDPKKATEFPSPVDSGEGIPVPLHPSSAKLNLLAEEPKVAITEARQTNVEKDPDRTSYSVWENSSEETLVEKQNDHLKEIENRIRNTDSRGLDSSAKQNKRLETSSGTRSFELQAKKKLKIRLCRRKKSRTALKRVNVKQIVNSVFRNFFHFYSVLGGHLKSGSVITKSNSILWLREAGIATDARSLEMANELFKNIAGAKVVLNIFDYMQFLNTFARKQRMATVDLIRQLTIYELPMASKRLHKHHSETRRQKTPHQSKRSGQGSTEIASMYRSQSLPNLKTALTALNS</sequence>
<evidence type="ECO:0000256" key="1">
    <source>
        <dbReference type="SAM" id="Coils"/>
    </source>
</evidence>
<feature type="region of interest" description="Disordered" evidence="2">
    <location>
        <begin position="1356"/>
        <end position="1390"/>
    </location>
</feature>
<proteinExistence type="predicted"/>
<name>A0A8T0ENV6_ARGBR</name>
<feature type="compositionally biased region" description="Basic residues" evidence="2">
    <location>
        <begin position="2057"/>
        <end position="2074"/>
    </location>
</feature>
<dbReference type="EMBL" id="JABXBU010002072">
    <property type="protein sequence ID" value="KAF8777051.1"/>
    <property type="molecule type" value="Genomic_DNA"/>
</dbReference>
<feature type="coiled-coil region" evidence="1">
    <location>
        <begin position="1877"/>
        <end position="1904"/>
    </location>
</feature>
<protein>
    <submittedName>
        <fullName evidence="3">Uncharacterized protein</fullName>
    </submittedName>
</protein>